<evidence type="ECO:0000313" key="18">
    <source>
        <dbReference type="Proteomes" id="UP001620626"/>
    </source>
</evidence>
<sequence length="672" mass="76685">MLFSLHGLATASTDLLMNMFNIYLYLIGIVFVCGVALILCDRDWQMVEELYLNMVKWVQDQLIKLHEMHLTGHSFRRSNNSSNYSVDADPFGALGDCHQQQRTWPDNARQSPPGRTAFDTDNVFNECSSTESSRSDAEDENSFELLQLPPHSSPANFAPFELSSELCAQAIQSIANDGVGAGFRLSPDYCRYELKMLWRLHISGHYSFRRMIRRFFRMPDDHSVHQQQQQQPNVDNSSDQHQPRHDHAHVGQPHHCRDGRPLLRHANASADAASTERRLLRLLLLSSLAFRFCALFPLRLAFLFASFVHLFVCCACDICRPLPPLVKTRCAVIYCRLYSTGCGFITRYQGTEHRPKRAGVICSNHLSPNDVQVIFGDIPAEQDYLYMVTGQKHRGFIWVLENLVDKVCPAIWLERADTESRRQFSIQVLEAAKNSGPVILFPEGYCTNNSMVLMFRRAVFQDDVTVYPVAIRQEARFGDAYWSEDNFMHYLFRVMTSWAIVYNVHYLAPQHRRPNENATEFAARVQRLIATRVGVRPIAYDGGGIWYKPTDRQKAHFEWQKRCASKLEELLSTEVVSTTGTEEEEGEAKEQLIVRSISLDGAEEEGTFVAKSSKHDEEQLQHEQQKSATAAAVTQKRREERRRRMSQSVESVVDDVVGAAVGEDSDEMDLIG</sequence>
<dbReference type="AlphaFoldDB" id="A0ABD2K757"/>
<feature type="region of interest" description="Disordered" evidence="14">
    <location>
        <begin position="614"/>
        <end position="672"/>
    </location>
</feature>
<organism evidence="17 18">
    <name type="scientific">Heterodera trifolii</name>
    <dbReference type="NCBI Taxonomy" id="157864"/>
    <lineage>
        <taxon>Eukaryota</taxon>
        <taxon>Metazoa</taxon>
        <taxon>Ecdysozoa</taxon>
        <taxon>Nematoda</taxon>
        <taxon>Chromadorea</taxon>
        <taxon>Rhabditida</taxon>
        <taxon>Tylenchina</taxon>
        <taxon>Tylenchomorpha</taxon>
        <taxon>Tylenchoidea</taxon>
        <taxon>Heteroderidae</taxon>
        <taxon>Heteroderinae</taxon>
        <taxon>Heterodera</taxon>
    </lineage>
</organism>
<evidence type="ECO:0000256" key="2">
    <source>
        <dbReference type="ARBA" id="ARBA00005189"/>
    </source>
</evidence>
<keyword evidence="7 15" id="KW-1133">Transmembrane helix</keyword>
<evidence type="ECO:0000256" key="13">
    <source>
        <dbReference type="ARBA" id="ARBA00025707"/>
    </source>
</evidence>
<dbReference type="SUPFAM" id="SSF69593">
    <property type="entry name" value="Glycerol-3-phosphate (1)-acyltransferase"/>
    <property type="match status" value="1"/>
</dbReference>
<evidence type="ECO:0000256" key="10">
    <source>
        <dbReference type="ARBA" id="ARBA00023209"/>
    </source>
</evidence>
<dbReference type="EMBL" id="JBICBT010000819">
    <property type="protein sequence ID" value="KAL3098732.1"/>
    <property type="molecule type" value="Genomic_DNA"/>
</dbReference>
<evidence type="ECO:0000256" key="7">
    <source>
        <dbReference type="ARBA" id="ARBA00022989"/>
    </source>
</evidence>
<comment type="subcellular location">
    <subcellularLocation>
        <location evidence="1">Membrane</location>
    </subcellularLocation>
</comment>
<evidence type="ECO:0000256" key="4">
    <source>
        <dbReference type="ARBA" id="ARBA00022516"/>
    </source>
</evidence>
<feature type="compositionally biased region" description="Basic and acidic residues" evidence="14">
    <location>
        <begin position="241"/>
        <end position="255"/>
    </location>
</feature>
<keyword evidence="6 15" id="KW-0812">Transmembrane</keyword>
<dbReference type="PANTHER" id="PTHR23063:SF6">
    <property type="entry name" value="PHOSPHOLIPID_GLYCEROL ACYLTRANSFERASE DOMAIN-CONTAINING PROTEIN"/>
    <property type="match status" value="1"/>
</dbReference>
<protein>
    <recommendedName>
        <fullName evidence="16">Phospholipid/glycerol acyltransferase domain-containing protein</fullName>
    </recommendedName>
</protein>
<evidence type="ECO:0000256" key="5">
    <source>
        <dbReference type="ARBA" id="ARBA00022679"/>
    </source>
</evidence>
<dbReference type="InterPro" id="IPR002123">
    <property type="entry name" value="Plipid/glycerol_acylTrfase"/>
</dbReference>
<proteinExistence type="inferred from homology"/>
<dbReference type="PANTHER" id="PTHR23063">
    <property type="entry name" value="PHOSPHOLIPID ACYLTRANSFERASE"/>
    <property type="match status" value="1"/>
</dbReference>
<reference evidence="17 18" key="1">
    <citation type="submission" date="2024-10" db="EMBL/GenBank/DDBJ databases">
        <authorList>
            <person name="Kim D."/>
        </authorList>
    </citation>
    <scope>NUCLEOTIDE SEQUENCE [LARGE SCALE GENOMIC DNA]</scope>
    <source>
        <strain evidence="17">BH-2024</strain>
    </source>
</reference>
<gene>
    <name evidence="17" type="ORF">niasHT_024486</name>
</gene>
<comment type="pathway">
    <text evidence="2">Lipid metabolism.</text>
</comment>
<evidence type="ECO:0000256" key="6">
    <source>
        <dbReference type="ARBA" id="ARBA00022692"/>
    </source>
</evidence>
<feature type="compositionally biased region" description="Basic and acidic residues" evidence="14">
    <location>
        <begin position="614"/>
        <end position="625"/>
    </location>
</feature>
<evidence type="ECO:0000259" key="16">
    <source>
        <dbReference type="SMART" id="SM00563"/>
    </source>
</evidence>
<feature type="compositionally biased region" description="Acidic residues" evidence="14">
    <location>
        <begin position="663"/>
        <end position="672"/>
    </location>
</feature>
<feature type="region of interest" description="Disordered" evidence="14">
    <location>
        <begin position="221"/>
        <end position="255"/>
    </location>
</feature>
<dbReference type="CDD" id="cd07991">
    <property type="entry name" value="LPLAT_LPCAT1-like"/>
    <property type="match status" value="1"/>
</dbReference>
<keyword evidence="10" id="KW-0594">Phospholipid biosynthesis</keyword>
<keyword evidence="5" id="KW-0808">Transferase</keyword>
<evidence type="ECO:0000256" key="15">
    <source>
        <dbReference type="SAM" id="Phobius"/>
    </source>
</evidence>
<feature type="transmembrane region" description="Helical" evidence="15">
    <location>
        <begin position="20"/>
        <end position="40"/>
    </location>
</feature>
<dbReference type="Pfam" id="PF01553">
    <property type="entry name" value="Acyltransferase"/>
    <property type="match status" value="1"/>
</dbReference>
<accession>A0ABD2K757</accession>
<dbReference type="GO" id="GO:0008654">
    <property type="term" value="P:phospholipid biosynthetic process"/>
    <property type="evidence" value="ECO:0007669"/>
    <property type="project" value="UniProtKB-KW"/>
</dbReference>
<evidence type="ECO:0000256" key="14">
    <source>
        <dbReference type="SAM" id="MobiDB-lite"/>
    </source>
</evidence>
<keyword evidence="4" id="KW-0444">Lipid biosynthesis</keyword>
<keyword evidence="9 15" id="KW-0472">Membrane</keyword>
<dbReference type="SMART" id="SM00563">
    <property type="entry name" value="PlsC"/>
    <property type="match status" value="1"/>
</dbReference>
<feature type="domain" description="Phospholipid/glycerol acyltransferase" evidence="16">
    <location>
        <begin position="359"/>
        <end position="474"/>
    </location>
</feature>
<evidence type="ECO:0000256" key="11">
    <source>
        <dbReference type="ARBA" id="ARBA00023264"/>
    </source>
</evidence>
<keyword evidence="8" id="KW-0443">Lipid metabolism</keyword>
<evidence type="ECO:0000256" key="9">
    <source>
        <dbReference type="ARBA" id="ARBA00023136"/>
    </source>
</evidence>
<dbReference type="GO" id="GO:0016747">
    <property type="term" value="F:acyltransferase activity, transferring groups other than amino-acyl groups"/>
    <property type="evidence" value="ECO:0007669"/>
    <property type="project" value="UniProtKB-ARBA"/>
</dbReference>
<evidence type="ECO:0000256" key="8">
    <source>
        <dbReference type="ARBA" id="ARBA00023098"/>
    </source>
</evidence>
<feature type="compositionally biased region" description="Low complexity" evidence="14">
    <location>
        <begin position="225"/>
        <end position="240"/>
    </location>
</feature>
<keyword evidence="18" id="KW-1185">Reference proteome</keyword>
<keyword evidence="12" id="KW-0012">Acyltransferase</keyword>
<name>A0ABD2K757_9BILA</name>
<dbReference type="InterPro" id="IPR045252">
    <property type="entry name" value="LPCAT1-like"/>
</dbReference>
<evidence type="ECO:0000256" key="1">
    <source>
        <dbReference type="ARBA" id="ARBA00004370"/>
    </source>
</evidence>
<comment type="pathway">
    <text evidence="13">Phospholipid metabolism.</text>
</comment>
<dbReference type="Proteomes" id="UP001620626">
    <property type="component" value="Unassembled WGS sequence"/>
</dbReference>
<evidence type="ECO:0000256" key="12">
    <source>
        <dbReference type="ARBA" id="ARBA00023315"/>
    </source>
</evidence>
<evidence type="ECO:0000313" key="17">
    <source>
        <dbReference type="EMBL" id="KAL3098732.1"/>
    </source>
</evidence>
<feature type="transmembrane region" description="Helical" evidence="15">
    <location>
        <begin position="288"/>
        <end position="312"/>
    </location>
</feature>
<evidence type="ECO:0000256" key="3">
    <source>
        <dbReference type="ARBA" id="ARBA00008655"/>
    </source>
</evidence>
<comment type="similarity">
    <text evidence="3">Belongs to the 1-acyl-sn-glycerol-3-phosphate acyltransferase family.</text>
</comment>
<feature type="compositionally biased region" description="Low complexity" evidence="14">
    <location>
        <begin position="646"/>
        <end position="662"/>
    </location>
</feature>
<keyword evidence="11" id="KW-1208">Phospholipid metabolism</keyword>
<dbReference type="GO" id="GO:0016020">
    <property type="term" value="C:membrane"/>
    <property type="evidence" value="ECO:0007669"/>
    <property type="project" value="UniProtKB-SubCell"/>
</dbReference>
<comment type="caution">
    <text evidence="17">The sequence shown here is derived from an EMBL/GenBank/DDBJ whole genome shotgun (WGS) entry which is preliminary data.</text>
</comment>